<comment type="caution">
    <text evidence="1">The sequence shown here is derived from an EMBL/GenBank/DDBJ whole genome shotgun (WGS) entry which is preliminary data.</text>
</comment>
<name>A0ABW6DLZ1_9BACT</name>
<protein>
    <submittedName>
        <fullName evidence="1">DUF4160 domain-containing protein</fullName>
    </submittedName>
</protein>
<organism evidence="1 2">
    <name type="scientific">Aquirufa esocilacus</name>
    <dbReference type="NCBI Taxonomy" id="3096513"/>
    <lineage>
        <taxon>Bacteria</taxon>
        <taxon>Pseudomonadati</taxon>
        <taxon>Bacteroidota</taxon>
        <taxon>Cytophagia</taxon>
        <taxon>Cytophagales</taxon>
        <taxon>Flectobacillaceae</taxon>
        <taxon>Aquirufa</taxon>
    </lineage>
</organism>
<keyword evidence="2" id="KW-1185">Reference proteome</keyword>
<accession>A0ABW6DLZ1</accession>
<dbReference type="RefSeq" id="WP_377980897.1">
    <property type="nucleotide sequence ID" value="NZ_JBBKXX010000002.1"/>
</dbReference>
<dbReference type="InterPro" id="IPR025427">
    <property type="entry name" value="DUF4160"/>
</dbReference>
<proteinExistence type="predicted"/>
<dbReference type="EMBL" id="JBBKXX010000002">
    <property type="protein sequence ID" value="MFD3408514.1"/>
    <property type="molecule type" value="Genomic_DNA"/>
</dbReference>
<dbReference type="Proteomes" id="UP001598019">
    <property type="component" value="Unassembled WGS sequence"/>
</dbReference>
<evidence type="ECO:0000313" key="2">
    <source>
        <dbReference type="Proteomes" id="UP001598019"/>
    </source>
</evidence>
<evidence type="ECO:0000313" key="1">
    <source>
        <dbReference type="EMBL" id="MFD3408514.1"/>
    </source>
</evidence>
<reference evidence="1 2" key="1">
    <citation type="submission" date="2024-03" db="EMBL/GenBank/DDBJ databases">
        <title>Aquirufa genome sequencing.</title>
        <authorList>
            <person name="Pitt A."/>
            <person name="Hahn M.W."/>
        </authorList>
    </citation>
    <scope>NUCLEOTIDE SEQUENCE [LARGE SCALE GENOMIC DNA]</scope>
    <source>
        <strain evidence="1 2">HETE-83D</strain>
    </source>
</reference>
<sequence>MPEICRFYGLTIYMFFNDHLPPHFKVKFAEFEANIKILDGSILTGNLPKNKLKLVQAWAEIHTFELITMWDSKSFHSIKPLQ</sequence>
<dbReference type="Pfam" id="PF13711">
    <property type="entry name" value="DUF4160"/>
    <property type="match status" value="1"/>
</dbReference>
<gene>
    <name evidence="1" type="ORF">SKC37_07590</name>
</gene>